<dbReference type="RefSeq" id="WP_102521843.1">
    <property type="nucleotide sequence ID" value="NZ_LT960611.1"/>
</dbReference>
<evidence type="ECO:0000313" key="2">
    <source>
        <dbReference type="Proteomes" id="UP000235828"/>
    </source>
</evidence>
<dbReference type="EMBL" id="LT960611">
    <property type="protein sequence ID" value="SON49124.1"/>
    <property type="molecule type" value="Genomic_DNA"/>
</dbReference>
<evidence type="ECO:0000313" key="1">
    <source>
        <dbReference type="EMBL" id="SON49124.1"/>
    </source>
</evidence>
<organism evidence="1 2">
    <name type="scientific">Vibrio tapetis subsp. tapetis</name>
    <dbReference type="NCBI Taxonomy" id="1671868"/>
    <lineage>
        <taxon>Bacteria</taxon>
        <taxon>Pseudomonadati</taxon>
        <taxon>Pseudomonadota</taxon>
        <taxon>Gammaproteobacteria</taxon>
        <taxon>Vibrionales</taxon>
        <taxon>Vibrionaceae</taxon>
        <taxon>Vibrio</taxon>
    </lineage>
</organism>
<dbReference type="AlphaFoldDB" id="A0A2N8ZB17"/>
<proteinExistence type="predicted"/>
<dbReference type="KEGG" id="vta:A1145"/>
<accession>A0A2N8ZB17</accession>
<protein>
    <submittedName>
        <fullName evidence="1">Uncharacterized protein</fullName>
    </submittedName>
</protein>
<gene>
    <name evidence="1" type="ORF">VTAP4600_A1145</name>
</gene>
<sequence length="74" mass="8505">MIQAYINDYLANFGHQLSDESTIFTEIDSMQFIGLLSHLTQHGINADLSQFHLPMSASLRDFIQWLEPFSKENS</sequence>
<dbReference type="Proteomes" id="UP000235828">
    <property type="component" value="Chromosome A"/>
</dbReference>
<name>A0A2N8ZB17_9VIBR</name>
<keyword evidence="2" id="KW-1185">Reference proteome</keyword>
<reference evidence="1 2" key="1">
    <citation type="submission" date="2017-10" db="EMBL/GenBank/DDBJ databases">
        <authorList>
            <person name="Banno H."/>
            <person name="Chua N.-H."/>
        </authorList>
    </citation>
    <scope>NUCLEOTIDE SEQUENCE [LARGE SCALE GENOMIC DNA]</scope>
    <source>
        <strain evidence="1">Vibrio tapetis CECT4600</strain>
    </source>
</reference>